<dbReference type="Gene3D" id="2.40.10.270">
    <property type="entry name" value="Bacteriophage SPP1 head-tail adaptor protein"/>
    <property type="match status" value="1"/>
</dbReference>
<reference evidence="1 2" key="1">
    <citation type="submission" date="2018-09" db="EMBL/GenBank/DDBJ databases">
        <title>Metagenome Assembled Genomes from an Advanced Water Purification Facility.</title>
        <authorList>
            <person name="Stamps B.W."/>
            <person name="Spear J.R."/>
        </authorList>
    </citation>
    <scope>NUCLEOTIDE SEQUENCE [LARGE SCALE GENOMIC DNA]</scope>
    <source>
        <strain evidence="1">Bin_63_2</strain>
    </source>
</reference>
<accession>A0A5C7JAI2</accession>
<dbReference type="InterPro" id="IPR038666">
    <property type="entry name" value="SSP1_head-tail_sf"/>
</dbReference>
<dbReference type="Pfam" id="PF05521">
    <property type="entry name" value="Phage_HCP"/>
    <property type="match status" value="1"/>
</dbReference>
<evidence type="ECO:0000313" key="2">
    <source>
        <dbReference type="Proteomes" id="UP000321026"/>
    </source>
</evidence>
<organism evidence="1 2">
    <name type="scientific">Candidatus Dojkabacteria bacterium</name>
    <dbReference type="NCBI Taxonomy" id="2099670"/>
    <lineage>
        <taxon>Bacteria</taxon>
        <taxon>Candidatus Dojkabacteria</taxon>
    </lineage>
</organism>
<dbReference type="Proteomes" id="UP000321026">
    <property type="component" value="Unassembled WGS sequence"/>
</dbReference>
<comment type="caution">
    <text evidence="1">The sequence shown here is derived from an EMBL/GenBank/DDBJ whole genome shotgun (WGS) entry which is preliminary data.</text>
</comment>
<sequence length="109" mass="12542">MRAGRLRHQVVLQRYVITQDEYGQKNEAWTDYATVWAGVEPGSNAGAYKEYFAAQQTINYQHAVIVLRYRADVSVDDRVVFGSVIYQIAAVVDREHRHQELLIMGKLTK</sequence>
<proteinExistence type="predicted"/>
<dbReference type="NCBIfam" id="TIGR01563">
    <property type="entry name" value="gp16_SPP1"/>
    <property type="match status" value="1"/>
</dbReference>
<name>A0A5C7JAI2_9BACT</name>
<dbReference type="AlphaFoldDB" id="A0A5C7JAI2"/>
<protein>
    <submittedName>
        <fullName evidence="1">Head-tail adaptor protein</fullName>
    </submittedName>
</protein>
<dbReference type="EMBL" id="SSDS01000030">
    <property type="protein sequence ID" value="TXG78002.1"/>
    <property type="molecule type" value="Genomic_DNA"/>
</dbReference>
<dbReference type="InterPro" id="IPR008767">
    <property type="entry name" value="Phage_SPP1_head-tail_adaptor"/>
</dbReference>
<gene>
    <name evidence="1" type="ORF">E6Q11_01875</name>
</gene>
<evidence type="ECO:0000313" key="1">
    <source>
        <dbReference type="EMBL" id="TXG78002.1"/>
    </source>
</evidence>